<feature type="chain" id="PRO_5047437213" description="Phytocyanin domain-containing protein" evidence="1">
    <location>
        <begin position="28"/>
        <end position="141"/>
    </location>
</feature>
<dbReference type="SUPFAM" id="SSF49503">
    <property type="entry name" value="Cupredoxins"/>
    <property type="match status" value="1"/>
</dbReference>
<organism evidence="3 4">
    <name type="scientific">Citrullus colocynthis</name>
    <name type="common">colocynth</name>
    <dbReference type="NCBI Taxonomy" id="252529"/>
    <lineage>
        <taxon>Eukaryota</taxon>
        <taxon>Viridiplantae</taxon>
        <taxon>Streptophyta</taxon>
        <taxon>Embryophyta</taxon>
        <taxon>Tracheophyta</taxon>
        <taxon>Spermatophyta</taxon>
        <taxon>Magnoliopsida</taxon>
        <taxon>eudicotyledons</taxon>
        <taxon>Gunneridae</taxon>
        <taxon>Pentapetalae</taxon>
        <taxon>rosids</taxon>
        <taxon>fabids</taxon>
        <taxon>Cucurbitales</taxon>
        <taxon>Cucurbitaceae</taxon>
        <taxon>Benincaseae</taxon>
        <taxon>Citrullus</taxon>
    </lineage>
</organism>
<gene>
    <name evidence="3" type="ORF">CITCOLO1_LOCUS2678</name>
</gene>
<dbReference type="Gene3D" id="2.60.40.420">
    <property type="entry name" value="Cupredoxins - blue copper proteins"/>
    <property type="match status" value="1"/>
</dbReference>
<sequence>MALHLKMANFSHLFLLLLTFSVPEVLAITNYTVGDASGWTTGVDFSSWTIAKTFFVGDNLVFKYEKGKHNLLEVDVSSFARCATPKDKQPMVTGNDVVPLTTPGIKWFICTIADHCNSGQKLVISVETSPPTTGQPPPTPK</sequence>
<dbReference type="InterPro" id="IPR039391">
    <property type="entry name" value="Phytocyanin-like"/>
</dbReference>
<dbReference type="InterPro" id="IPR003245">
    <property type="entry name" value="Phytocyanin_dom"/>
</dbReference>
<dbReference type="InterPro" id="IPR008972">
    <property type="entry name" value="Cupredoxin"/>
</dbReference>
<protein>
    <recommendedName>
        <fullName evidence="2">Phytocyanin domain-containing protein</fullName>
    </recommendedName>
</protein>
<keyword evidence="4" id="KW-1185">Reference proteome</keyword>
<dbReference type="PANTHER" id="PTHR33021">
    <property type="entry name" value="BLUE COPPER PROTEIN"/>
    <property type="match status" value="1"/>
</dbReference>
<dbReference type="Pfam" id="PF02298">
    <property type="entry name" value="Cu_bind_like"/>
    <property type="match status" value="1"/>
</dbReference>
<feature type="signal peptide" evidence="1">
    <location>
        <begin position="1"/>
        <end position="27"/>
    </location>
</feature>
<dbReference type="EMBL" id="OZ021744">
    <property type="protein sequence ID" value="CAK9311031.1"/>
    <property type="molecule type" value="Genomic_DNA"/>
</dbReference>
<dbReference type="Proteomes" id="UP001642487">
    <property type="component" value="Chromosome 10"/>
</dbReference>
<feature type="domain" description="Phytocyanin" evidence="2">
    <location>
        <begin position="29"/>
        <end position="128"/>
    </location>
</feature>
<accession>A0ABP0XVS2</accession>
<keyword evidence="1" id="KW-0732">Signal</keyword>
<dbReference type="PROSITE" id="PS51485">
    <property type="entry name" value="PHYTOCYANIN"/>
    <property type="match status" value="1"/>
</dbReference>
<evidence type="ECO:0000256" key="1">
    <source>
        <dbReference type="SAM" id="SignalP"/>
    </source>
</evidence>
<evidence type="ECO:0000313" key="4">
    <source>
        <dbReference type="Proteomes" id="UP001642487"/>
    </source>
</evidence>
<evidence type="ECO:0000313" key="3">
    <source>
        <dbReference type="EMBL" id="CAK9311031.1"/>
    </source>
</evidence>
<evidence type="ECO:0000259" key="2">
    <source>
        <dbReference type="PROSITE" id="PS51485"/>
    </source>
</evidence>
<reference evidence="3 4" key="1">
    <citation type="submission" date="2024-03" db="EMBL/GenBank/DDBJ databases">
        <authorList>
            <person name="Gkanogiannis A."/>
            <person name="Becerra Lopez-Lavalle L."/>
        </authorList>
    </citation>
    <scope>NUCLEOTIDE SEQUENCE [LARGE SCALE GENOMIC DNA]</scope>
</reference>
<dbReference type="PANTHER" id="PTHR33021:SF350">
    <property type="entry name" value="UCLACYANIN-2"/>
    <property type="match status" value="1"/>
</dbReference>
<proteinExistence type="predicted"/>
<name>A0ABP0XVS2_9ROSI</name>
<dbReference type="CDD" id="cd04216">
    <property type="entry name" value="Phytocyanin"/>
    <property type="match status" value="1"/>
</dbReference>